<keyword evidence="1" id="KW-0812">Transmembrane</keyword>
<feature type="transmembrane region" description="Helical" evidence="1">
    <location>
        <begin position="7"/>
        <end position="23"/>
    </location>
</feature>
<accession>A0A0R3LYJ6</accession>
<evidence type="ECO:0000313" key="2">
    <source>
        <dbReference type="EMBL" id="KRR10783.1"/>
    </source>
</evidence>
<dbReference type="Proteomes" id="UP000051913">
    <property type="component" value="Unassembled WGS sequence"/>
</dbReference>
<proteinExistence type="predicted"/>
<comment type="caution">
    <text evidence="2">The sequence shown here is derived from an EMBL/GenBank/DDBJ whole genome shotgun (WGS) entry which is preliminary data.</text>
</comment>
<dbReference type="EMBL" id="LLXX01000047">
    <property type="protein sequence ID" value="KRR10783.1"/>
    <property type="molecule type" value="Genomic_DNA"/>
</dbReference>
<evidence type="ECO:0000256" key="1">
    <source>
        <dbReference type="SAM" id="Phobius"/>
    </source>
</evidence>
<feature type="transmembrane region" description="Helical" evidence="1">
    <location>
        <begin position="101"/>
        <end position="122"/>
    </location>
</feature>
<feature type="transmembrane region" description="Helical" evidence="1">
    <location>
        <begin position="35"/>
        <end position="54"/>
    </location>
</feature>
<keyword evidence="1" id="KW-0472">Membrane</keyword>
<dbReference type="STRING" id="1518501.CQ10_29440"/>
<gene>
    <name evidence="2" type="ORF">CP49_21925</name>
</gene>
<keyword evidence="1" id="KW-1133">Transmembrane helix</keyword>
<evidence type="ECO:0000313" key="3">
    <source>
        <dbReference type="Proteomes" id="UP000051913"/>
    </source>
</evidence>
<reference evidence="2 3" key="1">
    <citation type="submission" date="2014-03" db="EMBL/GenBank/DDBJ databases">
        <title>Bradyrhizobium valentinum sp. nov., isolated from effective nodules of Lupinus mariae-josephae, a lupine endemic of basic-lime soils in Eastern Spain.</title>
        <authorList>
            <person name="Duran D."/>
            <person name="Rey L."/>
            <person name="Navarro A."/>
            <person name="Busquets A."/>
            <person name="Imperial J."/>
            <person name="Ruiz-Argueso T."/>
        </authorList>
    </citation>
    <scope>NUCLEOTIDE SEQUENCE [LARGE SCALE GENOMIC DNA]</scope>
    <source>
        <strain evidence="2 3">LmjM3</strain>
    </source>
</reference>
<protein>
    <submittedName>
        <fullName evidence="2">Uncharacterized protein</fullName>
    </submittedName>
</protein>
<dbReference type="AlphaFoldDB" id="A0A0R3LYJ6"/>
<name>A0A0R3LYJ6_9BRAD</name>
<feature type="transmembrane region" description="Helical" evidence="1">
    <location>
        <begin position="66"/>
        <end position="89"/>
    </location>
</feature>
<keyword evidence="3" id="KW-1185">Reference proteome</keyword>
<sequence length="185" mass="20544">MATGTEFLLVAVAACSAAVLYHRQILLDSPGAAKYIQESLLISTLQLLAFIGLQQYSRIQTQPRHVFLWSGASGVFFAFSFFLSTMFLLKISEDYSRATVIAQALSVLLTVLCIRAICFSLLQPAIASGLIDARRIILMGDPSHCLHFSARAIATGIHIDNWSLLLELKIVVMPLFSRKEYWNAY</sequence>
<organism evidence="2 3">
    <name type="scientific">Bradyrhizobium valentinum</name>
    <dbReference type="NCBI Taxonomy" id="1518501"/>
    <lineage>
        <taxon>Bacteria</taxon>
        <taxon>Pseudomonadati</taxon>
        <taxon>Pseudomonadota</taxon>
        <taxon>Alphaproteobacteria</taxon>
        <taxon>Hyphomicrobiales</taxon>
        <taxon>Nitrobacteraceae</taxon>
        <taxon>Bradyrhizobium</taxon>
    </lineage>
</organism>